<gene>
    <name evidence="2" type="ORF">GCM10010319_57230</name>
</gene>
<name>A0ABN0XSI0_9ACTN</name>
<evidence type="ECO:0000313" key="2">
    <source>
        <dbReference type="EMBL" id="GAA0371727.1"/>
    </source>
</evidence>
<reference evidence="2 3" key="1">
    <citation type="journal article" date="2019" name="Int. J. Syst. Evol. Microbiol.">
        <title>The Global Catalogue of Microorganisms (GCM) 10K type strain sequencing project: providing services to taxonomists for standard genome sequencing and annotation.</title>
        <authorList>
            <consortium name="The Broad Institute Genomics Platform"/>
            <consortium name="The Broad Institute Genome Sequencing Center for Infectious Disease"/>
            <person name="Wu L."/>
            <person name="Ma J."/>
        </authorList>
    </citation>
    <scope>NUCLEOTIDE SEQUENCE [LARGE SCALE GENOMIC DNA]</scope>
    <source>
        <strain evidence="2 3">JCM 4565</strain>
    </source>
</reference>
<sequence length="148" mass="16923">MPRNPRNDADRFLDKVTPTAGGCWQWTGSVKPSGYGQFRVGARIRSAHRVAYELWHGEIPDGLVIDHLCHRRDCVRPDHLEAVTQRINIRRGVNIAARRARQTHCCRGHEFDAANTYRAPNGTRKCRRCRAMAQNRARHRREVACAAS</sequence>
<protein>
    <recommendedName>
        <fullName evidence="1">HNH nuclease domain-containing protein</fullName>
    </recommendedName>
</protein>
<organism evidence="2 3">
    <name type="scientific">Streptomyces blastmyceticus</name>
    <dbReference type="NCBI Taxonomy" id="68180"/>
    <lineage>
        <taxon>Bacteria</taxon>
        <taxon>Bacillati</taxon>
        <taxon>Actinomycetota</taxon>
        <taxon>Actinomycetes</taxon>
        <taxon>Kitasatosporales</taxon>
        <taxon>Streptomycetaceae</taxon>
        <taxon>Streptomyces</taxon>
    </lineage>
</organism>
<evidence type="ECO:0000313" key="3">
    <source>
        <dbReference type="Proteomes" id="UP001500063"/>
    </source>
</evidence>
<comment type="caution">
    <text evidence="2">The sequence shown here is derived from an EMBL/GenBank/DDBJ whole genome shotgun (WGS) entry which is preliminary data.</text>
</comment>
<dbReference type="InterPro" id="IPR044925">
    <property type="entry name" value="His-Me_finger_sf"/>
</dbReference>
<feature type="domain" description="HNH nuclease" evidence="1">
    <location>
        <begin position="47"/>
        <end position="88"/>
    </location>
</feature>
<dbReference type="Proteomes" id="UP001500063">
    <property type="component" value="Unassembled WGS sequence"/>
</dbReference>
<dbReference type="InterPro" id="IPR003615">
    <property type="entry name" value="HNH_nuc"/>
</dbReference>
<evidence type="ECO:0000259" key="1">
    <source>
        <dbReference type="Pfam" id="PF13392"/>
    </source>
</evidence>
<accession>A0ABN0XSI0</accession>
<dbReference type="SUPFAM" id="SSF54060">
    <property type="entry name" value="His-Me finger endonucleases"/>
    <property type="match status" value="1"/>
</dbReference>
<dbReference type="EMBL" id="BAAABW010000028">
    <property type="protein sequence ID" value="GAA0371727.1"/>
    <property type="molecule type" value="Genomic_DNA"/>
</dbReference>
<proteinExistence type="predicted"/>
<dbReference type="Gene3D" id="3.90.75.10">
    <property type="entry name" value="Homing Intron 3 (I-ppo) Encoded Endonuclease, Chain A"/>
    <property type="match status" value="1"/>
</dbReference>
<dbReference type="Pfam" id="PF13392">
    <property type="entry name" value="HNH_3"/>
    <property type="match status" value="1"/>
</dbReference>
<dbReference type="RefSeq" id="WP_425572999.1">
    <property type="nucleotide sequence ID" value="NZ_BAAABW010000028.1"/>
</dbReference>
<dbReference type="InterPro" id="IPR044930">
    <property type="entry name" value="Homing_endonuclease_His-Me"/>
</dbReference>
<keyword evidence="3" id="KW-1185">Reference proteome</keyword>